<reference evidence="15" key="1">
    <citation type="submission" date="2014-11" db="EMBL/GenBank/DDBJ databases">
        <authorList>
            <person name="Amaro Gonzalez C."/>
        </authorList>
    </citation>
    <scope>NUCLEOTIDE SEQUENCE</scope>
</reference>
<dbReference type="Gene3D" id="2.10.90.10">
    <property type="entry name" value="Cystine-knot cytokines"/>
    <property type="match status" value="1"/>
</dbReference>
<dbReference type="InterPro" id="IPR017948">
    <property type="entry name" value="TGFb_CS"/>
</dbReference>
<evidence type="ECO:0000256" key="5">
    <source>
        <dbReference type="ARBA" id="ARBA00022685"/>
    </source>
</evidence>
<name>A0A0E9WWT9_ANGAN</name>
<dbReference type="SUPFAM" id="SSF57501">
    <property type="entry name" value="Cystine-knot cytokines"/>
    <property type="match status" value="1"/>
</dbReference>
<keyword evidence="4" id="KW-0964">Secreted</keyword>
<evidence type="ECO:0000256" key="10">
    <source>
        <dbReference type="ARBA" id="ARBA00023180"/>
    </source>
</evidence>
<evidence type="ECO:0000259" key="14">
    <source>
        <dbReference type="PROSITE" id="PS51362"/>
    </source>
</evidence>
<dbReference type="GO" id="GO:0005179">
    <property type="term" value="F:hormone activity"/>
    <property type="evidence" value="ECO:0007669"/>
    <property type="project" value="UniProtKB-KW"/>
</dbReference>
<evidence type="ECO:0000256" key="3">
    <source>
        <dbReference type="ARBA" id="ARBA00022514"/>
    </source>
</evidence>
<keyword evidence="9" id="KW-1015">Disulfide bond</keyword>
<organism evidence="15">
    <name type="scientific">Anguilla anguilla</name>
    <name type="common">European freshwater eel</name>
    <name type="synonym">Muraena anguilla</name>
    <dbReference type="NCBI Taxonomy" id="7936"/>
    <lineage>
        <taxon>Eukaryota</taxon>
        <taxon>Metazoa</taxon>
        <taxon>Chordata</taxon>
        <taxon>Craniata</taxon>
        <taxon>Vertebrata</taxon>
        <taxon>Euteleostomi</taxon>
        <taxon>Actinopterygii</taxon>
        <taxon>Neopterygii</taxon>
        <taxon>Teleostei</taxon>
        <taxon>Anguilliformes</taxon>
        <taxon>Anguillidae</taxon>
        <taxon>Anguilla</taxon>
    </lineage>
</organism>
<evidence type="ECO:0000256" key="13">
    <source>
        <dbReference type="RuleBase" id="RU000354"/>
    </source>
</evidence>
<dbReference type="PROSITE" id="PS51362">
    <property type="entry name" value="TGF_BETA_2"/>
    <property type="match status" value="1"/>
</dbReference>
<protein>
    <recommendedName>
        <fullName evidence="12">Growth/differentiation factor 15</fullName>
    </recommendedName>
</protein>
<comment type="subunit">
    <text evidence="11">Homodimer; disulfide-linked. Interacts with GFRAL and RET; ligand of GFRAL, which mediates GDF15 internalization and cellular signaling through interaction with RET via the formation of a 2:2:2 ternary complex composed of GDF15, GFRAL and RET.</text>
</comment>
<evidence type="ECO:0000256" key="1">
    <source>
        <dbReference type="ARBA" id="ARBA00004613"/>
    </source>
</evidence>
<dbReference type="PANTHER" id="PTHR11848">
    <property type="entry name" value="TGF-BETA FAMILY"/>
    <property type="match status" value="1"/>
</dbReference>
<dbReference type="SMART" id="SM00204">
    <property type="entry name" value="TGFB"/>
    <property type="match status" value="1"/>
</dbReference>
<evidence type="ECO:0000256" key="11">
    <source>
        <dbReference type="ARBA" id="ARBA00063341"/>
    </source>
</evidence>
<keyword evidence="10" id="KW-0325">Glycoprotein</keyword>
<dbReference type="EMBL" id="GBXM01014699">
    <property type="protein sequence ID" value="JAH93878.1"/>
    <property type="molecule type" value="Transcribed_RNA"/>
</dbReference>
<keyword evidence="8 13" id="KW-0339">Growth factor</keyword>
<evidence type="ECO:0000256" key="8">
    <source>
        <dbReference type="ARBA" id="ARBA00023030"/>
    </source>
</evidence>
<evidence type="ECO:0000256" key="12">
    <source>
        <dbReference type="ARBA" id="ARBA00068934"/>
    </source>
</evidence>
<proteinExistence type="inferred from homology"/>
<dbReference type="InterPro" id="IPR015615">
    <property type="entry name" value="TGF-beta-rel"/>
</dbReference>
<dbReference type="GO" id="GO:0005125">
    <property type="term" value="F:cytokine activity"/>
    <property type="evidence" value="ECO:0007669"/>
    <property type="project" value="UniProtKB-KW"/>
</dbReference>
<dbReference type="PROSITE" id="PS00250">
    <property type="entry name" value="TGF_BETA_1"/>
    <property type="match status" value="1"/>
</dbReference>
<keyword evidence="5" id="KW-0165">Cleavage on pair of basic residues</keyword>
<dbReference type="GO" id="GO:0008083">
    <property type="term" value="F:growth factor activity"/>
    <property type="evidence" value="ECO:0007669"/>
    <property type="project" value="UniProtKB-KW"/>
</dbReference>
<sequence length="155" mass="17804">MEEPLVLEVEYVTGREKHPESTPELVLEMEVTEPVLEKRRKRRRAPVKDDCEEEDRCCRKSLSVSFKDIGWSDWVVAPEGYTMYFCDGSCPSNYRPASMHTQVKSRSHRMTKGATPRPCCVPASYEPMVIMHYDSQGKLTFTTFNDMIVSSCHCA</sequence>
<keyword evidence="6" id="KW-0372">Hormone</keyword>
<evidence type="ECO:0000256" key="6">
    <source>
        <dbReference type="ARBA" id="ARBA00022702"/>
    </source>
</evidence>
<comment type="subcellular location">
    <subcellularLocation>
        <location evidence="1">Secreted</location>
    </subcellularLocation>
</comment>
<dbReference type="CDD" id="cd19376">
    <property type="entry name" value="TGF_beta_GDF15"/>
    <property type="match status" value="1"/>
</dbReference>
<dbReference type="GO" id="GO:0005615">
    <property type="term" value="C:extracellular space"/>
    <property type="evidence" value="ECO:0007669"/>
    <property type="project" value="UniProtKB-KW"/>
</dbReference>
<evidence type="ECO:0000256" key="7">
    <source>
        <dbReference type="ARBA" id="ARBA00022729"/>
    </source>
</evidence>
<keyword evidence="7" id="KW-0732">Signal</keyword>
<evidence type="ECO:0000313" key="15">
    <source>
        <dbReference type="EMBL" id="JAH93878.1"/>
    </source>
</evidence>
<dbReference type="AlphaFoldDB" id="A0A0E9WWT9"/>
<comment type="similarity">
    <text evidence="2 13">Belongs to the TGF-beta family.</text>
</comment>
<reference evidence="15" key="2">
    <citation type="journal article" date="2015" name="Fish Shellfish Immunol.">
        <title>Early steps in the European eel (Anguilla anguilla)-Vibrio vulnificus interaction in the gills: Role of the RtxA13 toxin.</title>
        <authorList>
            <person name="Callol A."/>
            <person name="Pajuelo D."/>
            <person name="Ebbesson L."/>
            <person name="Teles M."/>
            <person name="MacKenzie S."/>
            <person name="Amaro C."/>
        </authorList>
    </citation>
    <scope>NUCLEOTIDE SEQUENCE</scope>
</reference>
<evidence type="ECO:0000256" key="4">
    <source>
        <dbReference type="ARBA" id="ARBA00022525"/>
    </source>
</evidence>
<dbReference type="InterPro" id="IPR001839">
    <property type="entry name" value="TGF-b_C"/>
</dbReference>
<dbReference type="Pfam" id="PF00019">
    <property type="entry name" value="TGF_beta"/>
    <property type="match status" value="1"/>
</dbReference>
<accession>A0A0E9WWT9</accession>
<dbReference type="PANTHER" id="PTHR11848:SF78">
    <property type="entry name" value="GROWTH_DIFFERENTIATION FACTOR 15"/>
    <property type="match status" value="1"/>
</dbReference>
<feature type="domain" description="TGF-beta family profile" evidence="14">
    <location>
        <begin position="39"/>
        <end position="155"/>
    </location>
</feature>
<keyword evidence="3" id="KW-0202">Cytokine</keyword>
<dbReference type="InterPro" id="IPR029034">
    <property type="entry name" value="Cystine-knot_cytokine"/>
</dbReference>
<evidence type="ECO:0000256" key="9">
    <source>
        <dbReference type="ARBA" id="ARBA00023157"/>
    </source>
</evidence>
<dbReference type="FunFam" id="2.10.90.10:FF:000039">
    <property type="entry name" value="growth/differentiation factor 15"/>
    <property type="match status" value="1"/>
</dbReference>
<evidence type="ECO:0000256" key="2">
    <source>
        <dbReference type="ARBA" id="ARBA00006656"/>
    </source>
</evidence>